<organism evidence="9 10">
    <name type="scientific">Strongylocentrotus purpuratus</name>
    <name type="common">Purple sea urchin</name>
    <dbReference type="NCBI Taxonomy" id="7668"/>
    <lineage>
        <taxon>Eukaryota</taxon>
        <taxon>Metazoa</taxon>
        <taxon>Echinodermata</taxon>
        <taxon>Eleutherozoa</taxon>
        <taxon>Echinozoa</taxon>
        <taxon>Echinoidea</taxon>
        <taxon>Euechinoidea</taxon>
        <taxon>Echinacea</taxon>
        <taxon>Camarodonta</taxon>
        <taxon>Echinidea</taxon>
        <taxon>Strongylocentrotidae</taxon>
        <taxon>Strongylocentrotus</taxon>
    </lineage>
</organism>
<dbReference type="InterPro" id="IPR033883">
    <property type="entry name" value="C2_III"/>
</dbReference>
<dbReference type="KEGG" id="spu:100888469"/>
<reference evidence="9" key="2">
    <citation type="submission" date="2021-01" db="UniProtKB">
        <authorList>
            <consortium name="EnsemblMetazoa"/>
        </authorList>
    </citation>
    <scope>IDENTIFICATION</scope>
</reference>
<feature type="active site" evidence="5 6">
    <location>
        <position position="413"/>
    </location>
</feature>
<comment type="similarity">
    <text evidence="1">Belongs to the peptidase C2 family.</text>
</comment>
<dbReference type="SUPFAM" id="SSF54001">
    <property type="entry name" value="Cysteine proteinases"/>
    <property type="match status" value="1"/>
</dbReference>
<dbReference type="RefSeq" id="XP_030848278.1">
    <property type="nucleotide sequence ID" value="XM_030992418.1"/>
</dbReference>
<dbReference type="AlphaFoldDB" id="A0A7M7PA16"/>
<dbReference type="Pfam" id="PF01067">
    <property type="entry name" value="Calpain_III"/>
    <property type="match status" value="1"/>
</dbReference>
<dbReference type="SMART" id="SM00720">
    <property type="entry name" value="calpain_III"/>
    <property type="match status" value="1"/>
</dbReference>
<dbReference type="InterPro" id="IPR038765">
    <property type="entry name" value="Papain-like_cys_pep_sf"/>
</dbReference>
<dbReference type="GO" id="GO:0005737">
    <property type="term" value="C:cytoplasm"/>
    <property type="evidence" value="ECO:0000318"/>
    <property type="project" value="GO_Central"/>
</dbReference>
<dbReference type="SMART" id="SM00230">
    <property type="entry name" value="CysPc"/>
    <property type="match status" value="1"/>
</dbReference>
<dbReference type="OMA" id="WFLAACA"/>
<dbReference type="PROSITE" id="PS50203">
    <property type="entry name" value="CALPAIN_CAT"/>
    <property type="match status" value="1"/>
</dbReference>
<dbReference type="Pfam" id="PF00648">
    <property type="entry name" value="Peptidase_C2"/>
    <property type="match status" value="1"/>
</dbReference>
<feature type="domain" description="Calpain catalytic" evidence="8">
    <location>
        <begin position="175"/>
        <end position="474"/>
    </location>
</feature>
<evidence type="ECO:0000256" key="3">
    <source>
        <dbReference type="ARBA" id="ARBA00022801"/>
    </source>
</evidence>
<keyword evidence="4 6" id="KW-0788">Thiol protease</keyword>
<feature type="active site" evidence="5 6">
    <location>
        <position position="388"/>
    </location>
</feature>
<dbReference type="InParanoid" id="A0A7M7PA16"/>
<keyword evidence="3 6" id="KW-0378">Hydrolase</keyword>
<evidence type="ECO:0000256" key="1">
    <source>
        <dbReference type="ARBA" id="ARBA00007623"/>
    </source>
</evidence>
<feature type="compositionally biased region" description="Polar residues" evidence="7">
    <location>
        <begin position="1"/>
        <end position="26"/>
    </location>
</feature>
<dbReference type="GO" id="GO:0006508">
    <property type="term" value="P:proteolysis"/>
    <property type="evidence" value="ECO:0000318"/>
    <property type="project" value="GO_Central"/>
</dbReference>
<keyword evidence="10" id="KW-1185">Reference proteome</keyword>
<proteinExistence type="inferred from homology"/>
<dbReference type="SUPFAM" id="SSF49758">
    <property type="entry name" value="Calpain large subunit, middle domain (domain III)"/>
    <property type="match status" value="1"/>
</dbReference>
<keyword evidence="2 6" id="KW-0645">Protease</keyword>
<sequence length="656" mass="73455">MGSSPSLCGSETSGVDPNAHFQQPQAPTGRLHTRESNDILAGRPPPPPYSRTQPSTNRGYVENPYGNYSSGYPQRAPVFKPNEPPPPYTSPLRTNRVPAPPLAAVNARPNVVNDPGDLWLYSEQPPSPINNTDESDLLENGDDVEDFETHPDGQLVLTSDKDYEAPASHINSEGLFEDPDFPAEPESVFSDGSRNASNIVWKRPFELVDNPRLVVDGFSRQDVVQGNLGDCWFLASLSAIAKMPALIQKIIPSDQSFTDGYSGMFRFRFWRFGRWITVVIDDRLPVSHQGRRVFASSSDPNEFWPSLVEKAYAKLHGSYSGLSGGMAADAFVDLTGGLAEVYDLTSENPDDVYGILYRGTRSGAFMCCSRKGNWRANETNNLGIVTGHSYALNRVQTGVLKDGSKIRLVKVRNPWANSTEWKGKWSDSSKLWNNLKNKAEFEEDEERSLSDGEFWMSYKDFLAEFTKVVMSTVGPDFDGDGIADVVNDTARGFHLVTRTGQWRTGINAGGSPNYLDEGYCSNPQIIISLLEPDDWHPDKGSPIANRGKCVLIVTLLQEYRRIRNRKRAKKQSIGFRIYKTDNIDRPLTRDDVMYMHSIGGSGDYINYREVVCRLVLEPGHYCVIPSTFKPDITLRFMMRIFTEKPILCTVFQNNPR</sequence>
<dbReference type="InterPro" id="IPR000169">
    <property type="entry name" value="Pept_cys_AS"/>
</dbReference>
<dbReference type="Gene3D" id="3.90.70.10">
    <property type="entry name" value="Cysteine proteinases"/>
    <property type="match status" value="1"/>
</dbReference>
<dbReference type="GeneID" id="100888469"/>
<dbReference type="Proteomes" id="UP000007110">
    <property type="component" value="Unassembled WGS sequence"/>
</dbReference>
<dbReference type="PANTHER" id="PTHR10183">
    <property type="entry name" value="CALPAIN"/>
    <property type="match status" value="1"/>
</dbReference>
<evidence type="ECO:0000313" key="10">
    <source>
        <dbReference type="Proteomes" id="UP000007110"/>
    </source>
</evidence>
<dbReference type="PANTHER" id="PTHR10183:SF379">
    <property type="entry name" value="CALPAIN-5"/>
    <property type="match status" value="1"/>
</dbReference>
<dbReference type="OrthoDB" id="424753at2759"/>
<dbReference type="Gene3D" id="2.60.120.380">
    <property type="match status" value="1"/>
</dbReference>
<dbReference type="CDD" id="cd00214">
    <property type="entry name" value="Calpain_III"/>
    <property type="match status" value="1"/>
</dbReference>
<feature type="region of interest" description="Disordered" evidence="7">
    <location>
        <begin position="1"/>
        <end position="100"/>
    </location>
</feature>
<feature type="active site" evidence="5 6">
    <location>
        <position position="231"/>
    </location>
</feature>
<dbReference type="EnsemblMetazoa" id="XM_030992418">
    <property type="protein sequence ID" value="XP_030848278"/>
    <property type="gene ID" value="LOC100888469"/>
</dbReference>
<evidence type="ECO:0000313" key="9">
    <source>
        <dbReference type="EnsemblMetazoa" id="XP_030848278"/>
    </source>
</evidence>
<dbReference type="InterPro" id="IPR036213">
    <property type="entry name" value="Calpain_III_sf"/>
</dbReference>
<dbReference type="InterPro" id="IPR022682">
    <property type="entry name" value="Calpain_domain_III"/>
</dbReference>
<name>A0A7M7PA16_STRPU</name>
<dbReference type="InterPro" id="IPR001300">
    <property type="entry name" value="Peptidase_C2_calpain_cat"/>
</dbReference>
<evidence type="ECO:0000259" key="8">
    <source>
        <dbReference type="PROSITE" id="PS50203"/>
    </source>
</evidence>
<protein>
    <recommendedName>
        <fullName evidence="8">Calpain catalytic domain-containing protein</fullName>
    </recommendedName>
</protein>
<accession>A0A7M7PA16</accession>
<dbReference type="CDD" id="cd00044">
    <property type="entry name" value="CysPc"/>
    <property type="match status" value="1"/>
</dbReference>
<dbReference type="PROSITE" id="PS00139">
    <property type="entry name" value="THIOL_PROTEASE_CYS"/>
    <property type="match status" value="1"/>
</dbReference>
<evidence type="ECO:0000256" key="6">
    <source>
        <dbReference type="PROSITE-ProRule" id="PRU00239"/>
    </source>
</evidence>
<dbReference type="GO" id="GO:0004198">
    <property type="term" value="F:calcium-dependent cysteine-type endopeptidase activity"/>
    <property type="evidence" value="ECO:0000318"/>
    <property type="project" value="GO_Central"/>
</dbReference>
<dbReference type="FunFam" id="3.90.70.10:FF:000114">
    <property type="entry name" value="Calpain a"/>
    <property type="match status" value="1"/>
</dbReference>
<evidence type="ECO:0000256" key="4">
    <source>
        <dbReference type="ARBA" id="ARBA00022807"/>
    </source>
</evidence>
<dbReference type="InterPro" id="IPR022683">
    <property type="entry name" value="Calpain_III"/>
</dbReference>
<dbReference type="InterPro" id="IPR022684">
    <property type="entry name" value="Calpain_cysteine_protease"/>
</dbReference>
<dbReference type="PRINTS" id="PR00704">
    <property type="entry name" value="CALPAIN"/>
</dbReference>
<evidence type="ECO:0000256" key="5">
    <source>
        <dbReference type="PIRSR" id="PIRSR622684-1"/>
    </source>
</evidence>
<evidence type="ECO:0000256" key="7">
    <source>
        <dbReference type="SAM" id="MobiDB-lite"/>
    </source>
</evidence>
<reference evidence="10" key="1">
    <citation type="submission" date="2015-02" db="EMBL/GenBank/DDBJ databases">
        <title>Genome sequencing for Strongylocentrotus purpuratus.</title>
        <authorList>
            <person name="Murali S."/>
            <person name="Liu Y."/>
            <person name="Vee V."/>
            <person name="English A."/>
            <person name="Wang M."/>
            <person name="Skinner E."/>
            <person name="Han Y."/>
            <person name="Muzny D.M."/>
            <person name="Worley K.C."/>
            <person name="Gibbs R.A."/>
        </authorList>
    </citation>
    <scope>NUCLEOTIDE SEQUENCE</scope>
</reference>
<evidence type="ECO:0000256" key="2">
    <source>
        <dbReference type="ARBA" id="ARBA00022670"/>
    </source>
</evidence>